<dbReference type="InterPro" id="IPR029442">
    <property type="entry name" value="GyrI-like"/>
</dbReference>
<dbReference type="SMART" id="SM00342">
    <property type="entry name" value="HTH_ARAC"/>
    <property type="match status" value="1"/>
</dbReference>
<dbReference type="Gene3D" id="3.20.80.10">
    <property type="entry name" value="Regulatory factor, effector binding domain"/>
    <property type="match status" value="1"/>
</dbReference>
<name>A0ABR7RK06_9PROT</name>
<dbReference type="InterPro" id="IPR018062">
    <property type="entry name" value="HTH_AraC-typ_CS"/>
</dbReference>
<dbReference type="PROSITE" id="PS01124">
    <property type="entry name" value="HTH_ARAC_FAMILY_2"/>
    <property type="match status" value="1"/>
</dbReference>
<dbReference type="InterPro" id="IPR010499">
    <property type="entry name" value="AraC_E-bd"/>
</dbReference>
<dbReference type="RefSeq" id="WP_187784085.1">
    <property type="nucleotide sequence ID" value="NZ_JACTVA010000011.1"/>
</dbReference>
<dbReference type="InterPro" id="IPR011256">
    <property type="entry name" value="Reg_factor_effector_dom_sf"/>
</dbReference>
<dbReference type="SMART" id="SM00871">
    <property type="entry name" value="AraC_E_bind"/>
    <property type="match status" value="1"/>
</dbReference>
<keyword evidence="6" id="KW-1185">Reference proteome</keyword>
<evidence type="ECO:0000313" key="5">
    <source>
        <dbReference type="EMBL" id="MBC9206914.1"/>
    </source>
</evidence>
<reference evidence="5 6" key="1">
    <citation type="journal article" date="2013" name="Int. J. Syst. Evol. Microbiol.">
        <title>Roseomonas aerophila sp. nov., isolated from air.</title>
        <authorList>
            <person name="Kim S.J."/>
            <person name="Weon H.Y."/>
            <person name="Ahn J.H."/>
            <person name="Hong S.B."/>
            <person name="Seok S.J."/>
            <person name="Whang K.S."/>
            <person name="Kwon S.W."/>
        </authorList>
    </citation>
    <scope>NUCLEOTIDE SEQUENCE [LARGE SCALE GENOMIC DNA]</scope>
    <source>
        <strain evidence="5 6">NBRC 108923</strain>
    </source>
</reference>
<keyword evidence="1" id="KW-0805">Transcription regulation</keyword>
<dbReference type="SUPFAM" id="SSF46689">
    <property type="entry name" value="Homeodomain-like"/>
    <property type="match status" value="2"/>
</dbReference>
<sequence length="285" mass="31094">MPAPPTLLDYDRRIARAIAWLAANPGQSPSLEVLAAAAAFSPCHFHRIYRAMTGETPAATLARQRLQRAAGELLGTARPMARVARRAGFGSVAAFTRAFRAAHGLPPAAYRRRGGIGRPLQECPMQESTMFDVTIEVMPPLRLAAIRHTGPYADIAPTFDRLASWARARGLLEGPRRVFGLYHDDPDSVPPARLRADACVTIGPDVVVEGEARLLELPAFEAATVVFQGPYAELGKVYDWLYGTWLPGSGREPADQPPMDEALNNPRQHPPSAWLTRVIIPLRPA</sequence>
<accession>A0ABR7RK06</accession>
<dbReference type="PANTHER" id="PTHR40055:SF1">
    <property type="entry name" value="TRANSCRIPTIONAL REGULATOR YGIV-RELATED"/>
    <property type="match status" value="1"/>
</dbReference>
<organism evidence="5 6">
    <name type="scientific">Teichococcus aerophilus</name>
    <dbReference type="NCBI Taxonomy" id="1224513"/>
    <lineage>
        <taxon>Bacteria</taxon>
        <taxon>Pseudomonadati</taxon>
        <taxon>Pseudomonadota</taxon>
        <taxon>Alphaproteobacteria</taxon>
        <taxon>Acetobacterales</taxon>
        <taxon>Roseomonadaceae</taxon>
        <taxon>Roseomonas</taxon>
    </lineage>
</organism>
<evidence type="ECO:0000256" key="2">
    <source>
        <dbReference type="ARBA" id="ARBA00023125"/>
    </source>
</evidence>
<evidence type="ECO:0000313" key="6">
    <source>
        <dbReference type="Proteomes" id="UP000626026"/>
    </source>
</evidence>
<protein>
    <submittedName>
        <fullName evidence="5">AraC family transcriptional regulator</fullName>
    </submittedName>
</protein>
<keyword evidence="3" id="KW-0804">Transcription</keyword>
<feature type="domain" description="HTH araC/xylS-type" evidence="4">
    <location>
        <begin position="15"/>
        <end position="113"/>
    </location>
</feature>
<dbReference type="PANTHER" id="PTHR40055">
    <property type="entry name" value="TRANSCRIPTIONAL REGULATOR YGIV-RELATED"/>
    <property type="match status" value="1"/>
</dbReference>
<dbReference type="Gene3D" id="1.10.10.60">
    <property type="entry name" value="Homeodomain-like"/>
    <property type="match status" value="2"/>
</dbReference>
<dbReference type="Proteomes" id="UP000626026">
    <property type="component" value="Unassembled WGS sequence"/>
</dbReference>
<dbReference type="EMBL" id="JACTVA010000011">
    <property type="protein sequence ID" value="MBC9206914.1"/>
    <property type="molecule type" value="Genomic_DNA"/>
</dbReference>
<evidence type="ECO:0000256" key="1">
    <source>
        <dbReference type="ARBA" id="ARBA00023015"/>
    </source>
</evidence>
<comment type="caution">
    <text evidence="5">The sequence shown here is derived from an EMBL/GenBank/DDBJ whole genome shotgun (WGS) entry which is preliminary data.</text>
</comment>
<gene>
    <name evidence="5" type="ORF">IBL26_08720</name>
</gene>
<dbReference type="SUPFAM" id="SSF55136">
    <property type="entry name" value="Probable bacterial effector-binding domain"/>
    <property type="match status" value="1"/>
</dbReference>
<dbReference type="InterPro" id="IPR050908">
    <property type="entry name" value="SmbC-like"/>
</dbReference>
<dbReference type="Pfam" id="PF06445">
    <property type="entry name" value="GyrI-like"/>
    <property type="match status" value="1"/>
</dbReference>
<evidence type="ECO:0000256" key="3">
    <source>
        <dbReference type="ARBA" id="ARBA00023163"/>
    </source>
</evidence>
<proteinExistence type="predicted"/>
<dbReference type="Pfam" id="PF12833">
    <property type="entry name" value="HTH_18"/>
    <property type="match status" value="1"/>
</dbReference>
<evidence type="ECO:0000259" key="4">
    <source>
        <dbReference type="PROSITE" id="PS01124"/>
    </source>
</evidence>
<dbReference type="InterPro" id="IPR018060">
    <property type="entry name" value="HTH_AraC"/>
</dbReference>
<dbReference type="PROSITE" id="PS00041">
    <property type="entry name" value="HTH_ARAC_FAMILY_1"/>
    <property type="match status" value="1"/>
</dbReference>
<dbReference type="InterPro" id="IPR009057">
    <property type="entry name" value="Homeodomain-like_sf"/>
</dbReference>
<keyword evidence="2" id="KW-0238">DNA-binding</keyword>